<dbReference type="Gene3D" id="2.60.120.200">
    <property type="match status" value="1"/>
</dbReference>
<dbReference type="Pfam" id="PF01564">
    <property type="entry name" value="Spermine_synth"/>
    <property type="match status" value="1"/>
</dbReference>
<dbReference type="AlphaFoldDB" id="A0A2U1Q2K4"/>
<dbReference type="InterPro" id="IPR010713">
    <property type="entry name" value="XET_C"/>
</dbReference>
<dbReference type="PROSITE" id="PS51006">
    <property type="entry name" value="PABS_2"/>
    <property type="match status" value="1"/>
</dbReference>
<protein>
    <recommendedName>
        <fullName evidence="2">xyloglucan:xyloglucosyl transferase</fullName>
        <ecNumber evidence="2">2.4.1.207</ecNumber>
    </recommendedName>
</protein>
<dbReference type="FunFam" id="3.40.50.150:FF:000048">
    <property type="entry name" value="Spermidine synthase 1"/>
    <property type="match status" value="1"/>
</dbReference>
<dbReference type="GO" id="GO:0044042">
    <property type="term" value="P:glucan metabolic process"/>
    <property type="evidence" value="ECO:0007669"/>
    <property type="project" value="InterPro"/>
</dbReference>
<feature type="transmembrane region" description="Helical" evidence="7">
    <location>
        <begin position="93"/>
        <end position="114"/>
    </location>
</feature>
<accession>A0A2U1Q2K4</accession>
<organism evidence="10 11">
    <name type="scientific">Artemisia annua</name>
    <name type="common">Sweet wormwood</name>
    <dbReference type="NCBI Taxonomy" id="35608"/>
    <lineage>
        <taxon>Eukaryota</taxon>
        <taxon>Viridiplantae</taxon>
        <taxon>Streptophyta</taxon>
        <taxon>Embryophyta</taxon>
        <taxon>Tracheophyta</taxon>
        <taxon>Spermatophyta</taxon>
        <taxon>Magnoliopsida</taxon>
        <taxon>eudicotyledons</taxon>
        <taxon>Gunneridae</taxon>
        <taxon>Pentapetalae</taxon>
        <taxon>asterids</taxon>
        <taxon>campanulids</taxon>
        <taxon>Asterales</taxon>
        <taxon>Asteraceae</taxon>
        <taxon>Asteroideae</taxon>
        <taxon>Anthemideae</taxon>
        <taxon>Artemisiinae</taxon>
        <taxon>Artemisia</taxon>
    </lineage>
</organism>
<reference evidence="10 11" key="1">
    <citation type="journal article" date="2018" name="Mol. Plant">
        <title>The genome of Artemisia annua provides insight into the evolution of Asteraceae family and artemisinin biosynthesis.</title>
        <authorList>
            <person name="Shen Q."/>
            <person name="Zhang L."/>
            <person name="Liao Z."/>
            <person name="Wang S."/>
            <person name="Yan T."/>
            <person name="Shi P."/>
            <person name="Liu M."/>
            <person name="Fu X."/>
            <person name="Pan Q."/>
            <person name="Wang Y."/>
            <person name="Lv Z."/>
            <person name="Lu X."/>
            <person name="Zhang F."/>
            <person name="Jiang W."/>
            <person name="Ma Y."/>
            <person name="Chen M."/>
            <person name="Hao X."/>
            <person name="Li L."/>
            <person name="Tang Y."/>
            <person name="Lv G."/>
            <person name="Zhou Y."/>
            <person name="Sun X."/>
            <person name="Brodelius P.E."/>
            <person name="Rose J.K.C."/>
            <person name="Tang K."/>
        </authorList>
    </citation>
    <scope>NUCLEOTIDE SEQUENCE [LARGE SCALE GENOMIC DNA]</scope>
    <source>
        <strain evidence="11">cv. Huhao1</strain>
        <tissue evidence="10">Leaf</tissue>
    </source>
</reference>
<dbReference type="Gene3D" id="2.30.140.10">
    <property type="entry name" value="Spermidine synthase, tetramerisation domain"/>
    <property type="match status" value="1"/>
</dbReference>
<dbReference type="EC" id="2.4.1.207" evidence="2"/>
<dbReference type="HAMAP" id="MF_00198">
    <property type="entry name" value="Spermidine_synth"/>
    <property type="match status" value="1"/>
</dbReference>
<dbReference type="PROSITE" id="PS51762">
    <property type="entry name" value="GH16_2"/>
    <property type="match status" value="1"/>
</dbReference>
<evidence type="ECO:0000256" key="6">
    <source>
        <dbReference type="RuleBase" id="RU003836"/>
    </source>
</evidence>
<dbReference type="OrthoDB" id="4781at2759"/>
<sequence>MTSLLQTYLLTCIIIYASSLLLPVLSRGPVYKPPPTVERLTERFHPAPVTQKMSTLYGGSNIQMKSNGAYADIILDKTSGSGLISKDIYHHGFFSAAIKLPMGVTSGVVLAFYMSNSDVFPHNHDEIDFELLGHEKRKEWVLQTNMYGNGSVKTGREEKFNLWFDPTQEFHEYSMLWNTHHIVFLVDNIPIREVIHNQASSSVYPSKPMSIYTTIWDASDWATHGGKYPVNYKYAPFVASLGELRMEGCLTPKTNSSSIASCSKSSSLSTSDPIDGNDYTTLTRQQTVGLNWARTNHMFYSYCKDTSRLLEKRLKRGIIAKQVANMKYHPLDALDNYKSEKGQTNRCRYLFSMKKPYMKYKNIFLYTIIYEWYIDASEAHSLKVEKILFQGKSDYQDVMVFQSATYGKVLVLDGVIQLTERDECAYQEMITHLPLCSIPNPKKVLVIGGGDGGVLREVARHSSVEHIDICEIDQMVVDVSKDYFPDVAVGYEDPRVTLHVGDGVAFLKAAQEGSYDAVIVDSSDPIGPAQELFEKPFFESVAKALRPGGVMCTQAESIWLHMHIIEDIVANCRQIFKGSVNYAWTTVPTYPSGVIGFMLCSTEGPEVDFKNPINPIDADESQNKSTVPLKFYNREIHSAAFCLPTFAKKVIEAKAEN</sequence>
<dbReference type="SUPFAM" id="SSF49899">
    <property type="entry name" value="Concanavalin A-like lectins/glucanases"/>
    <property type="match status" value="1"/>
</dbReference>
<evidence type="ECO:0000259" key="9">
    <source>
        <dbReference type="PROSITE" id="PS51762"/>
    </source>
</evidence>
<evidence type="ECO:0000259" key="8">
    <source>
        <dbReference type="PROSITE" id="PS51006"/>
    </source>
</evidence>
<dbReference type="GO" id="GO:0016762">
    <property type="term" value="F:xyloglucan:xyloglucosyl transferase activity"/>
    <property type="evidence" value="ECO:0007669"/>
    <property type="project" value="UniProtKB-EC"/>
</dbReference>
<dbReference type="InterPro" id="IPR029063">
    <property type="entry name" value="SAM-dependent_MTases_sf"/>
</dbReference>
<dbReference type="InterPro" id="IPR037163">
    <property type="entry name" value="Spermidine_synt_N_sf"/>
</dbReference>
<feature type="transmembrane region" description="Helical" evidence="7">
    <location>
        <begin position="6"/>
        <end position="25"/>
    </location>
</feature>
<keyword evidence="3 5" id="KW-0808">Transferase</keyword>
<comment type="catalytic activity">
    <reaction evidence="4">
        <text>breaks a beta-(1-&gt;4) bond in the backbone of a xyloglucan and transfers the xyloglucanyl segment on to O-4 of the non-reducing terminal glucose residue of an acceptor, which can be a xyloglucan or an oligosaccharide of xyloglucan.</text>
        <dbReference type="EC" id="2.4.1.207"/>
    </reaction>
</comment>
<proteinExistence type="inferred from homology"/>
<evidence type="ECO:0000256" key="4">
    <source>
        <dbReference type="ARBA" id="ARBA00034022"/>
    </source>
</evidence>
<dbReference type="InterPro" id="IPR000757">
    <property type="entry name" value="Beta-glucanase-like"/>
</dbReference>
<dbReference type="NCBIfam" id="TIGR00417">
    <property type="entry name" value="speE"/>
    <property type="match status" value="1"/>
</dbReference>
<evidence type="ECO:0000313" key="11">
    <source>
        <dbReference type="Proteomes" id="UP000245207"/>
    </source>
</evidence>
<dbReference type="PANTHER" id="PTHR11558">
    <property type="entry name" value="SPERMIDINE/SPERMINE SYNTHASE"/>
    <property type="match status" value="1"/>
</dbReference>
<feature type="active site" description="Proton acceptor" evidence="5">
    <location>
        <position position="521"/>
    </location>
</feature>
<evidence type="ECO:0000256" key="3">
    <source>
        <dbReference type="ARBA" id="ARBA00022679"/>
    </source>
</evidence>
<dbReference type="CDD" id="cd02440">
    <property type="entry name" value="AdoMet_MTases"/>
    <property type="match status" value="1"/>
</dbReference>
<evidence type="ECO:0000256" key="2">
    <source>
        <dbReference type="ARBA" id="ARBA00012152"/>
    </source>
</evidence>
<keyword evidence="7" id="KW-1133">Transmembrane helix</keyword>
<dbReference type="Proteomes" id="UP000245207">
    <property type="component" value="Unassembled WGS sequence"/>
</dbReference>
<dbReference type="InterPro" id="IPR001045">
    <property type="entry name" value="Spermi_synthase"/>
</dbReference>
<dbReference type="Pfam" id="PF17284">
    <property type="entry name" value="Spermine_synt_N"/>
    <property type="match status" value="1"/>
</dbReference>
<dbReference type="Gene3D" id="3.40.50.150">
    <property type="entry name" value="Vaccinia Virus protein VP39"/>
    <property type="match status" value="1"/>
</dbReference>
<keyword evidence="5" id="KW-0620">Polyamine biosynthesis</keyword>
<evidence type="ECO:0000256" key="1">
    <source>
        <dbReference type="ARBA" id="ARBA00007867"/>
    </source>
</evidence>
<dbReference type="InterPro" id="IPR035246">
    <property type="entry name" value="Spermidine_synt_N"/>
</dbReference>
<dbReference type="PROSITE" id="PS01330">
    <property type="entry name" value="PABS_1"/>
    <property type="match status" value="1"/>
</dbReference>
<feature type="domain" description="PABS" evidence="8">
    <location>
        <begin position="363"/>
        <end position="602"/>
    </location>
</feature>
<dbReference type="InterPro" id="IPR013320">
    <property type="entry name" value="ConA-like_dom_sf"/>
</dbReference>
<keyword evidence="7" id="KW-0812">Transmembrane</keyword>
<dbReference type="Pfam" id="PF06955">
    <property type="entry name" value="XET_C"/>
    <property type="match status" value="1"/>
</dbReference>
<dbReference type="NCBIfam" id="NF002010">
    <property type="entry name" value="PRK00811.1"/>
    <property type="match status" value="1"/>
</dbReference>
<dbReference type="GO" id="GO:0048046">
    <property type="term" value="C:apoplast"/>
    <property type="evidence" value="ECO:0007669"/>
    <property type="project" value="InterPro"/>
</dbReference>
<name>A0A2U1Q2K4_ARTAN</name>
<dbReference type="GO" id="GO:0005829">
    <property type="term" value="C:cytosol"/>
    <property type="evidence" value="ECO:0007669"/>
    <property type="project" value="TreeGrafter"/>
</dbReference>
<comment type="caution">
    <text evidence="10">The sequence shown here is derived from an EMBL/GenBank/DDBJ whole genome shotgun (WGS) entry which is preliminary data.</text>
</comment>
<comment type="similarity">
    <text evidence="1 6">Belongs to the spermidine/spermine synthase family.</text>
</comment>
<dbReference type="InterPro" id="IPR030374">
    <property type="entry name" value="PABS"/>
</dbReference>
<evidence type="ECO:0000256" key="5">
    <source>
        <dbReference type="PROSITE-ProRule" id="PRU00354"/>
    </source>
</evidence>
<dbReference type="STRING" id="35608.A0A2U1Q2K4"/>
<keyword evidence="11" id="KW-1185">Reference proteome</keyword>
<gene>
    <name evidence="10" type="ORF">CTI12_AA081830</name>
</gene>
<dbReference type="GO" id="GO:0008295">
    <property type="term" value="P:spermidine biosynthetic process"/>
    <property type="evidence" value="ECO:0007669"/>
    <property type="project" value="TreeGrafter"/>
</dbReference>
<feature type="domain" description="GH16" evidence="9">
    <location>
        <begin position="26"/>
        <end position="241"/>
    </location>
</feature>
<evidence type="ECO:0000256" key="7">
    <source>
        <dbReference type="SAM" id="Phobius"/>
    </source>
</evidence>
<dbReference type="SUPFAM" id="SSF53335">
    <property type="entry name" value="S-adenosyl-L-methionine-dependent methyltransferases"/>
    <property type="match status" value="1"/>
</dbReference>
<dbReference type="PANTHER" id="PTHR11558:SF51">
    <property type="entry name" value="SPERMIDINE SYNTHASE"/>
    <property type="match status" value="1"/>
</dbReference>
<dbReference type="GO" id="GO:0004553">
    <property type="term" value="F:hydrolase activity, hydrolyzing O-glycosyl compounds"/>
    <property type="evidence" value="ECO:0007669"/>
    <property type="project" value="InterPro"/>
</dbReference>
<evidence type="ECO:0000313" key="10">
    <source>
        <dbReference type="EMBL" id="PWA92207.1"/>
    </source>
</evidence>
<dbReference type="GO" id="GO:0004766">
    <property type="term" value="F:spermidine synthase activity"/>
    <property type="evidence" value="ECO:0007669"/>
    <property type="project" value="TreeGrafter"/>
</dbReference>
<dbReference type="Pfam" id="PF00722">
    <property type="entry name" value="Glyco_hydro_16"/>
    <property type="match status" value="1"/>
</dbReference>
<dbReference type="InterPro" id="IPR030373">
    <property type="entry name" value="PABS_CS"/>
</dbReference>
<keyword evidence="7" id="KW-0472">Membrane</keyword>
<dbReference type="EMBL" id="PKPP01000481">
    <property type="protein sequence ID" value="PWA92207.1"/>
    <property type="molecule type" value="Genomic_DNA"/>
</dbReference>